<organism evidence="1 2">
    <name type="scientific">Subtercola vilae</name>
    <dbReference type="NCBI Taxonomy" id="2056433"/>
    <lineage>
        <taxon>Bacteria</taxon>
        <taxon>Bacillati</taxon>
        <taxon>Actinomycetota</taxon>
        <taxon>Actinomycetes</taxon>
        <taxon>Micrococcales</taxon>
        <taxon>Microbacteriaceae</taxon>
        <taxon>Subtercola</taxon>
    </lineage>
</organism>
<comment type="caution">
    <text evidence="1">The sequence shown here is derived from an EMBL/GenBank/DDBJ whole genome shotgun (WGS) entry which is preliminary data.</text>
</comment>
<gene>
    <name evidence="1" type="ORF">D4765_18625</name>
</gene>
<dbReference type="Proteomes" id="UP000306192">
    <property type="component" value="Unassembled WGS sequence"/>
</dbReference>
<dbReference type="RefSeq" id="WP_136643801.1">
    <property type="nucleotide sequence ID" value="NZ_QYRT01000075.1"/>
</dbReference>
<evidence type="ECO:0000313" key="2">
    <source>
        <dbReference type="Proteomes" id="UP000306192"/>
    </source>
</evidence>
<sequence length="69" mass="7507">MTSEDLQECLVAKCKAKAAEMITVDIKGLLVDFAICDRHLIQVRRGDMVTESADPTRGLIGLGEKGDET</sequence>
<dbReference type="EMBL" id="QYRT01000075">
    <property type="protein sequence ID" value="TIH27077.1"/>
    <property type="molecule type" value="Genomic_DNA"/>
</dbReference>
<evidence type="ECO:0000313" key="1">
    <source>
        <dbReference type="EMBL" id="TIH27077.1"/>
    </source>
</evidence>
<keyword evidence="2" id="KW-1185">Reference proteome</keyword>
<reference evidence="1 2" key="1">
    <citation type="journal article" date="2019" name="Microorganisms">
        <title>Systematic Affiliation and Genome Analysis of Subtercola vilae DB165(T) with Particular Emphasis on Cold Adaptation of an Isolate from a High-Altitude Cold Volcano Lake.</title>
        <authorList>
            <person name="Villalobos A.S."/>
            <person name="Wiese J."/>
            <person name="Imhoff J.F."/>
            <person name="Dorador C."/>
            <person name="Keller A."/>
            <person name="Hentschel U."/>
        </authorList>
    </citation>
    <scope>NUCLEOTIDE SEQUENCE [LARGE SCALE GENOMIC DNA]</scope>
    <source>
        <strain evidence="1 2">DB165</strain>
    </source>
</reference>
<name>A0A4T2B8C1_9MICO</name>
<dbReference type="AlphaFoldDB" id="A0A4T2B8C1"/>
<protein>
    <submittedName>
        <fullName evidence="1">Uncharacterized protein</fullName>
    </submittedName>
</protein>
<accession>A0A4T2B8C1</accession>
<proteinExistence type="predicted"/>